<keyword evidence="19" id="KW-1185">Reference proteome</keyword>
<evidence type="ECO:0000256" key="7">
    <source>
        <dbReference type="ARBA" id="ARBA00022801"/>
    </source>
</evidence>
<dbReference type="PANTHER" id="PTHR12147">
    <property type="entry name" value="METALLOPEPTIDASE M28 FAMILY MEMBER"/>
    <property type="match status" value="1"/>
</dbReference>
<feature type="transmembrane region" description="Helical" evidence="15">
    <location>
        <begin position="393"/>
        <end position="415"/>
    </location>
</feature>
<reference evidence="18 19" key="1">
    <citation type="journal article" date="2024" name="Insects">
        <title>An Improved Chromosome-Level Genome Assembly of the Firefly Pyrocoelia pectoralis.</title>
        <authorList>
            <person name="Fu X."/>
            <person name="Meyer-Rochow V.B."/>
            <person name="Ballantyne L."/>
            <person name="Zhu X."/>
        </authorList>
    </citation>
    <scope>NUCLEOTIDE SEQUENCE [LARGE SCALE GENOMIC DNA]</scope>
    <source>
        <strain evidence="18">XCY_ONT2</strain>
    </source>
</reference>
<keyword evidence="9" id="KW-0862">Zinc</keyword>
<dbReference type="GO" id="GO:0005789">
    <property type="term" value="C:endoplasmic reticulum membrane"/>
    <property type="evidence" value="ECO:0007669"/>
    <property type="project" value="UniProtKB-SubCell"/>
</dbReference>
<evidence type="ECO:0000256" key="9">
    <source>
        <dbReference type="ARBA" id="ARBA00022833"/>
    </source>
</evidence>
<feature type="domain" description="Endoplasmic reticulum metallopeptidase 1-like C-terminal" evidence="17">
    <location>
        <begin position="683"/>
        <end position="819"/>
    </location>
</feature>
<feature type="domain" description="Peptidase M28" evidence="16">
    <location>
        <begin position="133"/>
        <end position="322"/>
    </location>
</feature>
<proteinExistence type="inferred from homology"/>
<evidence type="ECO:0000259" key="16">
    <source>
        <dbReference type="Pfam" id="PF04389"/>
    </source>
</evidence>
<feature type="transmembrane region" description="Helical" evidence="15">
    <location>
        <begin position="16"/>
        <end position="38"/>
    </location>
</feature>
<keyword evidence="6" id="KW-0479">Metal-binding</keyword>
<dbReference type="InterPro" id="IPR045175">
    <property type="entry name" value="M28_fam"/>
</dbReference>
<dbReference type="EMBL" id="JAVRBK010000002">
    <property type="protein sequence ID" value="KAK5648926.1"/>
    <property type="molecule type" value="Genomic_DNA"/>
</dbReference>
<dbReference type="Pfam" id="PF22248">
    <property type="entry name" value="ERMP1_C"/>
    <property type="match status" value="1"/>
</dbReference>
<keyword evidence="13" id="KW-0325">Glycoprotein</keyword>
<accession>A0AAN7VQ91</accession>
<organism evidence="18 19">
    <name type="scientific">Pyrocoelia pectoralis</name>
    <dbReference type="NCBI Taxonomy" id="417401"/>
    <lineage>
        <taxon>Eukaryota</taxon>
        <taxon>Metazoa</taxon>
        <taxon>Ecdysozoa</taxon>
        <taxon>Arthropoda</taxon>
        <taxon>Hexapoda</taxon>
        <taxon>Insecta</taxon>
        <taxon>Pterygota</taxon>
        <taxon>Neoptera</taxon>
        <taxon>Endopterygota</taxon>
        <taxon>Coleoptera</taxon>
        <taxon>Polyphaga</taxon>
        <taxon>Elateriformia</taxon>
        <taxon>Elateroidea</taxon>
        <taxon>Lampyridae</taxon>
        <taxon>Lampyrinae</taxon>
        <taxon>Pyrocoelia</taxon>
    </lineage>
</organism>
<feature type="transmembrane region" description="Helical" evidence="15">
    <location>
        <begin position="527"/>
        <end position="547"/>
    </location>
</feature>
<keyword evidence="4" id="KW-0645">Protease</keyword>
<dbReference type="InterPro" id="IPR007484">
    <property type="entry name" value="Peptidase_M28"/>
</dbReference>
<comment type="similarity">
    <text evidence="3">Belongs to the peptidase M28 family.</text>
</comment>
<keyword evidence="12 15" id="KW-0472">Membrane</keyword>
<evidence type="ECO:0000256" key="15">
    <source>
        <dbReference type="SAM" id="Phobius"/>
    </source>
</evidence>
<comment type="subcellular location">
    <subcellularLocation>
        <location evidence="2">Endoplasmic reticulum membrane</location>
        <topology evidence="2">Multi-pass membrane protein</topology>
    </subcellularLocation>
</comment>
<evidence type="ECO:0000256" key="1">
    <source>
        <dbReference type="ARBA" id="ARBA00001947"/>
    </source>
</evidence>
<evidence type="ECO:0000256" key="13">
    <source>
        <dbReference type="ARBA" id="ARBA00023180"/>
    </source>
</evidence>
<comment type="cofactor">
    <cofactor evidence="1">
        <name>Zn(2+)</name>
        <dbReference type="ChEBI" id="CHEBI:29105"/>
    </cofactor>
</comment>
<feature type="transmembrane region" description="Helical" evidence="15">
    <location>
        <begin position="567"/>
        <end position="585"/>
    </location>
</feature>
<feature type="transmembrane region" description="Helical" evidence="15">
    <location>
        <begin position="435"/>
        <end position="456"/>
    </location>
</feature>
<keyword evidence="7" id="KW-0378">Hydrolase</keyword>
<evidence type="ECO:0000256" key="8">
    <source>
        <dbReference type="ARBA" id="ARBA00022824"/>
    </source>
</evidence>
<sequence>MDAQEGIKKRRQSGKIPTLVGLISIILISTLCGIVYLINDILPTPLYIEDEVHNPERFIAERAQNSLIKLVAIGPRVTGTDANEIQAVKLLRLEIAEIIENAHKNQKIEFDQQVVSGKTESWNGVHIFENVQNLVVKVHAQKYSEHSLLVNVHFDSAPTSPGGSDDGINCAVALEALRKIGNSPITYSHNIIFLFNGAEEVGLLGAQGFVTQHRWSREVKFLINLDANGVGGKIMLFQAGPKQEQFLKYFSTVSLPHAQVAAEEIYEYLPSNTDFTVFTKVGRYAGFDLAFVRDRQKYHSPFDDNNIPLGCYQHVGDTLLKLLKNLANASVIAEINQIQNSNDSVYYDFLGLFLVHYTKTIAIVINVLCAILSVLIALKGFYDFRIKFSRRFLAYIVVTFLGLALGWALAAAFAITISFILKAQDYKMIWYGNSWMIWGLYVVPISAVSCVPIAVFKRFIIKDLTYNMHTQIQMHLFRVIWTVLLVVGTCMGIRSSYVVLIPVLFQTCAFMSIHFTCSQYTERVWQILYLIFSIPSVMFLIYVILLITPTATTVSGDLYINPELLVALIYLFLTLLVTSTYVPFVTLLQRSYIIIVTAMGIFLLFLILVFTPITFPYSSSNNQPSPQKFTTYYANNILRNETSNNIYGRHKNIFNIGDYNAEKTISKYIREPKFNEDNDLIPLTKAVKLQLDSKIYLSSTLMQYNFTIEGPSAMNFKIETINNATIKSAKIYMTNEDVILQSNVTQYEIRYNRGKASLPLKMVFKVYLVKHGYKALQLNLSGFYQYKLSDVSIPYYDEYLKSFPTWTNVDAKLVITDTWTF</sequence>
<feature type="transmembrane region" description="Helical" evidence="15">
    <location>
        <begin position="476"/>
        <end position="494"/>
    </location>
</feature>
<evidence type="ECO:0000256" key="6">
    <source>
        <dbReference type="ARBA" id="ARBA00022723"/>
    </source>
</evidence>
<dbReference type="PANTHER" id="PTHR12147:SF22">
    <property type="entry name" value="ENDOPLASMIC RETICULUM METALLOPEPTIDASE 1"/>
    <property type="match status" value="1"/>
</dbReference>
<evidence type="ECO:0000256" key="2">
    <source>
        <dbReference type="ARBA" id="ARBA00004477"/>
    </source>
</evidence>
<protein>
    <recommendedName>
        <fullName evidence="14">FXNA-like protease</fullName>
    </recommendedName>
</protein>
<evidence type="ECO:0000259" key="17">
    <source>
        <dbReference type="Pfam" id="PF22248"/>
    </source>
</evidence>
<keyword evidence="10 15" id="KW-1133">Transmembrane helix</keyword>
<evidence type="ECO:0000313" key="19">
    <source>
        <dbReference type="Proteomes" id="UP001329430"/>
    </source>
</evidence>
<gene>
    <name evidence="18" type="ORF">RI129_003818</name>
</gene>
<evidence type="ECO:0000313" key="18">
    <source>
        <dbReference type="EMBL" id="KAK5648926.1"/>
    </source>
</evidence>
<dbReference type="FunFam" id="3.40.630.10:FF:000008">
    <property type="entry name" value="Endoplasmic reticulum metallopeptidase 1"/>
    <property type="match status" value="1"/>
</dbReference>
<feature type="transmembrane region" description="Helical" evidence="15">
    <location>
        <begin position="592"/>
        <end position="615"/>
    </location>
</feature>
<dbReference type="SUPFAM" id="SSF53187">
    <property type="entry name" value="Zn-dependent exopeptidases"/>
    <property type="match status" value="1"/>
</dbReference>
<keyword evidence="5 15" id="KW-0812">Transmembrane</keyword>
<comment type="caution">
    <text evidence="18">The sequence shown here is derived from an EMBL/GenBank/DDBJ whole genome shotgun (WGS) entry which is preliminary data.</text>
</comment>
<dbReference type="GO" id="GO:0006508">
    <property type="term" value="P:proteolysis"/>
    <property type="evidence" value="ECO:0007669"/>
    <property type="project" value="UniProtKB-KW"/>
</dbReference>
<dbReference type="Pfam" id="PF04389">
    <property type="entry name" value="Peptidase_M28"/>
    <property type="match status" value="1"/>
</dbReference>
<dbReference type="Proteomes" id="UP001329430">
    <property type="component" value="Chromosome 2"/>
</dbReference>
<evidence type="ECO:0000256" key="4">
    <source>
        <dbReference type="ARBA" id="ARBA00022670"/>
    </source>
</evidence>
<dbReference type="AlphaFoldDB" id="A0AAN7VQ91"/>
<keyword evidence="8" id="KW-0256">Endoplasmic reticulum</keyword>
<name>A0AAN7VQ91_9COLE</name>
<feature type="transmembrane region" description="Helical" evidence="15">
    <location>
        <begin position="500"/>
        <end position="520"/>
    </location>
</feature>
<dbReference type="Gene3D" id="3.40.630.10">
    <property type="entry name" value="Zn peptidases"/>
    <property type="match status" value="1"/>
</dbReference>
<evidence type="ECO:0000256" key="5">
    <source>
        <dbReference type="ARBA" id="ARBA00022692"/>
    </source>
</evidence>
<feature type="transmembrane region" description="Helical" evidence="15">
    <location>
        <begin position="361"/>
        <end position="381"/>
    </location>
</feature>
<evidence type="ECO:0000256" key="11">
    <source>
        <dbReference type="ARBA" id="ARBA00023049"/>
    </source>
</evidence>
<dbReference type="GO" id="GO:0008235">
    <property type="term" value="F:metalloexopeptidase activity"/>
    <property type="evidence" value="ECO:0007669"/>
    <property type="project" value="InterPro"/>
</dbReference>
<evidence type="ECO:0000256" key="12">
    <source>
        <dbReference type="ARBA" id="ARBA00023136"/>
    </source>
</evidence>
<evidence type="ECO:0000256" key="10">
    <source>
        <dbReference type="ARBA" id="ARBA00022989"/>
    </source>
</evidence>
<evidence type="ECO:0000256" key="14">
    <source>
        <dbReference type="ARBA" id="ARBA00078796"/>
    </source>
</evidence>
<evidence type="ECO:0000256" key="3">
    <source>
        <dbReference type="ARBA" id="ARBA00010918"/>
    </source>
</evidence>
<dbReference type="GO" id="GO:0046872">
    <property type="term" value="F:metal ion binding"/>
    <property type="evidence" value="ECO:0007669"/>
    <property type="project" value="UniProtKB-KW"/>
</dbReference>
<keyword evidence="11" id="KW-0482">Metalloprotease</keyword>
<dbReference type="InterPro" id="IPR053973">
    <property type="entry name" value="ERMP1-like_C"/>
</dbReference>